<feature type="binding site" evidence="2">
    <location>
        <position position="105"/>
    </location>
    <ligand>
        <name>Mn(2+)</name>
        <dbReference type="ChEBI" id="CHEBI:29035"/>
        <label>2</label>
    </ligand>
</feature>
<evidence type="ECO:0000313" key="5">
    <source>
        <dbReference type="Proteomes" id="UP000326921"/>
    </source>
</evidence>
<keyword evidence="2" id="KW-0479">Metal-binding</keyword>
<dbReference type="GO" id="GO:0019877">
    <property type="term" value="P:diaminopimelate biosynthetic process"/>
    <property type="evidence" value="ECO:0007669"/>
    <property type="project" value="UniProtKB-ARBA"/>
</dbReference>
<protein>
    <submittedName>
        <fullName evidence="4">Amidohydrolase</fullName>
    </submittedName>
</protein>
<evidence type="ECO:0000313" key="4">
    <source>
        <dbReference type="EMBL" id="QGA27079.1"/>
    </source>
</evidence>
<name>A0A5Q0QCZ2_9SPHI</name>
<organism evidence="4 5">
    <name type="scientific">Sphingobacterium zhuxiongii</name>
    <dbReference type="NCBI Taxonomy" id="2662364"/>
    <lineage>
        <taxon>Bacteria</taxon>
        <taxon>Pseudomonadati</taxon>
        <taxon>Bacteroidota</taxon>
        <taxon>Sphingobacteriia</taxon>
        <taxon>Sphingobacteriales</taxon>
        <taxon>Sphingobacteriaceae</taxon>
        <taxon>Sphingobacterium</taxon>
    </lineage>
</organism>
<dbReference type="GO" id="GO:0046872">
    <property type="term" value="F:metal ion binding"/>
    <property type="evidence" value="ECO:0007669"/>
    <property type="project" value="UniProtKB-KW"/>
</dbReference>
<dbReference type="Pfam" id="PF07687">
    <property type="entry name" value="M20_dimer"/>
    <property type="match status" value="1"/>
</dbReference>
<dbReference type="InterPro" id="IPR036264">
    <property type="entry name" value="Bact_exopeptidase_dim_dom"/>
</dbReference>
<feature type="binding site" evidence="2">
    <location>
        <position position="141"/>
    </location>
    <ligand>
        <name>Mn(2+)</name>
        <dbReference type="ChEBI" id="CHEBI:29035"/>
        <label>2</label>
    </ligand>
</feature>
<dbReference type="AlphaFoldDB" id="A0A5Q0QCZ2"/>
<dbReference type="PANTHER" id="PTHR11014">
    <property type="entry name" value="PEPTIDASE M20 FAMILY MEMBER"/>
    <property type="match status" value="1"/>
</dbReference>
<dbReference type="EMBL" id="CP045652">
    <property type="protein sequence ID" value="QGA27079.1"/>
    <property type="molecule type" value="Genomic_DNA"/>
</dbReference>
<reference evidence="4 5" key="1">
    <citation type="submission" date="2019-10" db="EMBL/GenBank/DDBJ databases">
        <authorList>
            <person name="Dong K."/>
        </authorList>
    </citation>
    <scope>NUCLEOTIDE SEQUENCE [LARGE SCALE GENOMIC DNA]</scope>
    <source>
        <strain evidence="5">dk4302</strain>
    </source>
</reference>
<dbReference type="SUPFAM" id="SSF55031">
    <property type="entry name" value="Bacterial exopeptidase dimerisation domain"/>
    <property type="match status" value="1"/>
</dbReference>
<dbReference type="NCBIfam" id="TIGR01891">
    <property type="entry name" value="amidohydrolases"/>
    <property type="match status" value="1"/>
</dbReference>
<feature type="binding site" evidence="2">
    <location>
        <position position="107"/>
    </location>
    <ligand>
        <name>Mn(2+)</name>
        <dbReference type="ChEBI" id="CHEBI:29035"/>
        <label>2</label>
    </ligand>
</feature>
<accession>A0A5Q0QCZ2</accession>
<evidence type="ECO:0000259" key="3">
    <source>
        <dbReference type="Pfam" id="PF07687"/>
    </source>
</evidence>
<dbReference type="FunFam" id="3.30.70.360:FF:000001">
    <property type="entry name" value="N-acetyldiaminopimelate deacetylase"/>
    <property type="match status" value="1"/>
</dbReference>
<dbReference type="InterPro" id="IPR017439">
    <property type="entry name" value="Amidohydrolase"/>
</dbReference>
<dbReference type="InterPro" id="IPR011650">
    <property type="entry name" value="Peptidase_M20_dimer"/>
</dbReference>
<dbReference type="GO" id="GO:0050118">
    <property type="term" value="F:N-acetyldiaminopimelate deacetylase activity"/>
    <property type="evidence" value="ECO:0007669"/>
    <property type="project" value="UniProtKB-ARBA"/>
</dbReference>
<evidence type="ECO:0000256" key="2">
    <source>
        <dbReference type="PIRSR" id="PIRSR005962-1"/>
    </source>
</evidence>
<dbReference type="Gene3D" id="3.30.70.360">
    <property type="match status" value="1"/>
</dbReference>
<keyword evidence="5" id="KW-1185">Reference proteome</keyword>
<dbReference type="KEGG" id="sphe:GFH32_12455"/>
<dbReference type="RefSeq" id="WP_153511921.1">
    <property type="nucleotide sequence ID" value="NZ_CP045652.1"/>
</dbReference>
<comment type="cofactor">
    <cofactor evidence="2">
        <name>Mn(2+)</name>
        <dbReference type="ChEBI" id="CHEBI:29035"/>
    </cofactor>
    <text evidence="2">The Mn(2+) ion enhances activity.</text>
</comment>
<keyword evidence="1 4" id="KW-0378">Hydrolase</keyword>
<dbReference type="CDD" id="cd03886">
    <property type="entry name" value="M20_Acy1"/>
    <property type="match status" value="1"/>
</dbReference>
<sequence>MSQIETRLTQEFNIIEKVVQWRRHLHQHPELSFEEKATTTYIGSVLSEIGIPFEQVSPTGLIGYIRGNGKSEKSIALRADIDALPITEDNKHDYVSLNPGVMHACGHDFHSSNLLGVAYLLNEIKHTLDGNVVLIFQAAEERIPGGASAIIASGILDRYQVQKVIGQHVSPQLPLGTFGFKSDYAMASSDELYIDISGRGGHGAQPQLNLDPVIISAQLLVGLQQVVSRYADPRIPSVLSFGKVIANGAANVIPDSVHLAGTFRTTDETWRAKALEKIENLIIQTVNAYGASAKIEIKRGYPALFNDPTLTTTLQSLAAKLYGSEHSISVPTWMASEDFAYYAQKYPSLFYFVGTRNEEKGIVSELHTSTFDIDETIYERSVEFMFKGAVSVLQNL</sequence>
<gene>
    <name evidence="4" type="ORF">GFH32_12455</name>
</gene>
<feature type="binding site" evidence="2">
    <location>
        <position position="168"/>
    </location>
    <ligand>
        <name>Mn(2+)</name>
        <dbReference type="ChEBI" id="CHEBI:29035"/>
        <label>2</label>
    </ligand>
</feature>
<dbReference type="SUPFAM" id="SSF53187">
    <property type="entry name" value="Zn-dependent exopeptidases"/>
    <property type="match status" value="1"/>
</dbReference>
<dbReference type="PIRSF" id="PIRSF005962">
    <property type="entry name" value="Pept_M20D_amidohydro"/>
    <property type="match status" value="1"/>
</dbReference>
<proteinExistence type="predicted"/>
<dbReference type="PANTHER" id="PTHR11014:SF63">
    <property type="entry name" value="METALLOPEPTIDASE, PUTATIVE (AFU_ORTHOLOGUE AFUA_6G09600)-RELATED"/>
    <property type="match status" value="1"/>
</dbReference>
<evidence type="ECO:0000256" key="1">
    <source>
        <dbReference type="ARBA" id="ARBA00022801"/>
    </source>
</evidence>
<feature type="domain" description="Peptidase M20 dimerisation" evidence="3">
    <location>
        <begin position="193"/>
        <end position="283"/>
    </location>
</feature>
<feature type="binding site" evidence="2">
    <location>
        <position position="367"/>
    </location>
    <ligand>
        <name>Mn(2+)</name>
        <dbReference type="ChEBI" id="CHEBI:29035"/>
        <label>2</label>
    </ligand>
</feature>
<dbReference type="Proteomes" id="UP000326921">
    <property type="component" value="Chromosome"/>
</dbReference>
<keyword evidence="2" id="KW-0464">Manganese</keyword>
<dbReference type="Gene3D" id="3.40.630.10">
    <property type="entry name" value="Zn peptidases"/>
    <property type="match status" value="1"/>
</dbReference>
<dbReference type="Pfam" id="PF01546">
    <property type="entry name" value="Peptidase_M20"/>
    <property type="match status" value="1"/>
</dbReference>
<dbReference type="InterPro" id="IPR002933">
    <property type="entry name" value="Peptidase_M20"/>
</dbReference>